<dbReference type="PANTHER" id="PTHR43781">
    <property type="entry name" value="SACCHAROPINE DEHYDROGENASE"/>
    <property type="match status" value="1"/>
</dbReference>
<evidence type="ECO:0000259" key="1">
    <source>
        <dbReference type="Pfam" id="PF01370"/>
    </source>
</evidence>
<dbReference type="PANTHER" id="PTHR43781:SF1">
    <property type="entry name" value="SACCHAROPINE DEHYDROGENASE"/>
    <property type="match status" value="1"/>
</dbReference>
<dbReference type="InterPro" id="IPR036291">
    <property type="entry name" value="NAD(P)-bd_dom_sf"/>
</dbReference>
<dbReference type="Proteomes" id="UP000885374">
    <property type="component" value="Unassembled WGS sequence"/>
</dbReference>
<gene>
    <name evidence="2" type="ORF">DRU74_17155</name>
</gene>
<protein>
    <recommendedName>
        <fullName evidence="1">NAD-dependent epimerase/dehydratase domain-containing protein</fullName>
    </recommendedName>
</protein>
<dbReference type="Gene3D" id="3.40.50.720">
    <property type="entry name" value="NAD(P)-binding Rossmann-like Domain"/>
    <property type="match status" value="1"/>
</dbReference>
<dbReference type="Pfam" id="PF01370">
    <property type="entry name" value="Epimerase"/>
    <property type="match status" value="1"/>
</dbReference>
<evidence type="ECO:0000313" key="2">
    <source>
        <dbReference type="EMBL" id="MLU98434.1"/>
    </source>
</evidence>
<dbReference type="AlphaFoldDB" id="A0A3R0XHT5"/>
<sequence length="348" mass="37907">MIGILGMQSSMGQQVVRLLTQWGFLPVRGGSRRMAPSDLPACVSWQTVDITDPDSLQRFVAGCDLIINCAGPSHITTPRVLSATLRASVHLIDAGGASCKELIVPQWHENIVLLDAGVVPGLSGWLPRWLAKDFSRVDSLQVWQGILDRFTLSGAEDFLAGVPISKYQRSPKPLAQQNLPFFPRPVQVTPWQDNETQWVSASLGVSNSRWFNVSDGQALPAVMRDLSLMTSSQACTSLVNASALDIQSFRPYVRYLLEVTGEQEGRNRTESALIQGVSVAQVCGAFIAALAAVVITSPDSFCRHNIHAAQVPLLPQLVSHLFSPDSGVRYQRFPTSVVQLMEMEGGSL</sequence>
<feature type="domain" description="NAD-dependent epimerase/dehydratase" evidence="1">
    <location>
        <begin position="4"/>
        <end position="76"/>
    </location>
</feature>
<comment type="caution">
    <text evidence="2">The sequence shown here is derived from an EMBL/GenBank/DDBJ whole genome shotgun (WGS) entry which is preliminary data.</text>
</comment>
<accession>A0A3R0XHT5</accession>
<dbReference type="EMBL" id="RVHM01000022">
    <property type="protein sequence ID" value="MLU98434.1"/>
    <property type="molecule type" value="Genomic_DNA"/>
</dbReference>
<name>A0A3R0XHT5_SALET</name>
<dbReference type="InterPro" id="IPR001509">
    <property type="entry name" value="Epimerase_deHydtase"/>
</dbReference>
<organism evidence="2">
    <name type="scientific">Salmonella enterica I</name>
    <dbReference type="NCBI Taxonomy" id="59201"/>
    <lineage>
        <taxon>Bacteria</taxon>
        <taxon>Pseudomonadati</taxon>
        <taxon>Pseudomonadota</taxon>
        <taxon>Gammaproteobacteria</taxon>
        <taxon>Enterobacterales</taxon>
        <taxon>Enterobacteriaceae</taxon>
        <taxon>Salmonella</taxon>
    </lineage>
</organism>
<proteinExistence type="predicted"/>
<reference evidence="2" key="1">
    <citation type="submission" date="2018-07" db="EMBL/GenBank/DDBJ databases">
        <authorList>
            <person name="Ashton P.M."/>
            <person name="Dallman T."/>
            <person name="Nair S."/>
            <person name="De Pinna E."/>
            <person name="Peters T."/>
            <person name="Grant K."/>
        </authorList>
    </citation>
    <scope>NUCLEOTIDE SEQUENCE [LARGE SCALE GENOMIC DNA]</scope>
    <source>
        <strain evidence="2">157339</strain>
    </source>
</reference>
<dbReference type="SUPFAM" id="SSF51735">
    <property type="entry name" value="NAD(P)-binding Rossmann-fold domains"/>
    <property type="match status" value="1"/>
</dbReference>